<evidence type="ECO:0000313" key="2">
    <source>
        <dbReference type="Proteomes" id="UP000030653"/>
    </source>
</evidence>
<dbReference type="RefSeq" id="XP_040629378.1">
    <property type="nucleotide sequence ID" value="XM_040776391.1"/>
</dbReference>
<dbReference type="Proteomes" id="UP000030653">
    <property type="component" value="Unassembled WGS sequence"/>
</dbReference>
<sequence>MPYLLPICNDSPPTNPLLHQPDFPNLINIQTRFENIMDETASSTTVALDLKRSEMAIRDLTNLVKVSDLVAKDRLSVLLDSFIGSAKTTGRELQRLGSRVGGTVDSILAMDDYVLRFLEQTNKVPEIGPVASVFQALVPFGASPAQQALVQRKQLETLWFQATGALEDNIVRLIMEAEGDVVLLDRLEEDLKVIHQMLSREAAQVDMKTSELLAELWTSLGGNKRKLANFNSHRSLLANIDVYRIRAAKYITGTLFQLQQLSSDLEALRDRMVAPLLSSSDTHIPLEVHISSIRKGIERLTEGRAQAKAHENAYLRQLVDSIDSVTIGQDS</sequence>
<protein>
    <submittedName>
        <fullName evidence="1">Uncharacterized protein</fullName>
    </submittedName>
</protein>
<name>M5G173_DACPD</name>
<keyword evidence="2" id="KW-1185">Reference proteome</keyword>
<dbReference type="EMBL" id="JH795862">
    <property type="protein sequence ID" value="EJU02484.1"/>
    <property type="molecule type" value="Genomic_DNA"/>
</dbReference>
<dbReference type="AlphaFoldDB" id="M5G173"/>
<proteinExistence type="predicted"/>
<dbReference type="HOGENOM" id="CLU_026455_1_1_1"/>
<gene>
    <name evidence="1" type="ORF">DACRYDRAFT_79306</name>
</gene>
<dbReference type="OrthoDB" id="4179406at2759"/>
<evidence type="ECO:0000313" key="1">
    <source>
        <dbReference type="EMBL" id="EJU02484.1"/>
    </source>
</evidence>
<organism evidence="1 2">
    <name type="scientific">Dacryopinax primogenitus (strain DJM 731)</name>
    <name type="common">Brown rot fungus</name>
    <dbReference type="NCBI Taxonomy" id="1858805"/>
    <lineage>
        <taxon>Eukaryota</taxon>
        <taxon>Fungi</taxon>
        <taxon>Dikarya</taxon>
        <taxon>Basidiomycota</taxon>
        <taxon>Agaricomycotina</taxon>
        <taxon>Dacrymycetes</taxon>
        <taxon>Dacrymycetales</taxon>
        <taxon>Dacrymycetaceae</taxon>
        <taxon>Dacryopinax</taxon>
    </lineage>
</organism>
<dbReference type="GeneID" id="63691453"/>
<reference evidence="1 2" key="1">
    <citation type="journal article" date="2012" name="Science">
        <title>The Paleozoic origin of enzymatic lignin decomposition reconstructed from 31 fungal genomes.</title>
        <authorList>
            <person name="Floudas D."/>
            <person name="Binder M."/>
            <person name="Riley R."/>
            <person name="Barry K."/>
            <person name="Blanchette R.A."/>
            <person name="Henrissat B."/>
            <person name="Martinez A.T."/>
            <person name="Otillar R."/>
            <person name="Spatafora J.W."/>
            <person name="Yadav J.S."/>
            <person name="Aerts A."/>
            <person name="Benoit I."/>
            <person name="Boyd A."/>
            <person name="Carlson A."/>
            <person name="Copeland A."/>
            <person name="Coutinho P.M."/>
            <person name="de Vries R.P."/>
            <person name="Ferreira P."/>
            <person name="Findley K."/>
            <person name="Foster B."/>
            <person name="Gaskell J."/>
            <person name="Glotzer D."/>
            <person name="Gorecki P."/>
            <person name="Heitman J."/>
            <person name="Hesse C."/>
            <person name="Hori C."/>
            <person name="Igarashi K."/>
            <person name="Jurgens J.A."/>
            <person name="Kallen N."/>
            <person name="Kersten P."/>
            <person name="Kohler A."/>
            <person name="Kuees U."/>
            <person name="Kumar T.K.A."/>
            <person name="Kuo A."/>
            <person name="LaButti K."/>
            <person name="Larrondo L.F."/>
            <person name="Lindquist E."/>
            <person name="Ling A."/>
            <person name="Lombard V."/>
            <person name="Lucas S."/>
            <person name="Lundell T."/>
            <person name="Martin R."/>
            <person name="McLaughlin D.J."/>
            <person name="Morgenstern I."/>
            <person name="Morin E."/>
            <person name="Murat C."/>
            <person name="Nagy L.G."/>
            <person name="Nolan M."/>
            <person name="Ohm R.A."/>
            <person name="Patyshakuliyeva A."/>
            <person name="Rokas A."/>
            <person name="Ruiz-Duenas F.J."/>
            <person name="Sabat G."/>
            <person name="Salamov A."/>
            <person name="Samejima M."/>
            <person name="Schmutz J."/>
            <person name="Slot J.C."/>
            <person name="St John F."/>
            <person name="Stenlid J."/>
            <person name="Sun H."/>
            <person name="Sun S."/>
            <person name="Syed K."/>
            <person name="Tsang A."/>
            <person name="Wiebenga A."/>
            <person name="Young D."/>
            <person name="Pisabarro A."/>
            <person name="Eastwood D.C."/>
            <person name="Martin F."/>
            <person name="Cullen D."/>
            <person name="Grigoriev I.V."/>
            <person name="Hibbett D.S."/>
        </authorList>
    </citation>
    <scope>NUCLEOTIDE SEQUENCE [LARGE SCALE GENOMIC DNA]</scope>
    <source>
        <strain evidence="1 2">DJM-731 SS1</strain>
    </source>
</reference>
<accession>M5G173</accession>
<dbReference type="STRING" id="1858805.M5G173"/>
<dbReference type="OMA" id="FHMPRID"/>